<dbReference type="GO" id="GO:0004621">
    <property type="term" value="F:glycosylphosphatidylinositol phospholipase D activity"/>
    <property type="evidence" value="ECO:0007669"/>
    <property type="project" value="TreeGrafter"/>
</dbReference>
<protein>
    <recommendedName>
        <fullName evidence="1">Phospholipase C/D domain-containing protein</fullName>
    </recommendedName>
</protein>
<dbReference type="Proteomes" id="UP000738402">
    <property type="component" value="Unassembled WGS sequence"/>
</dbReference>
<dbReference type="EMBL" id="JAHLUH010000016">
    <property type="protein sequence ID" value="KAG7724521.1"/>
    <property type="molecule type" value="Genomic_DNA"/>
</dbReference>
<feature type="domain" description="Phospholipase C/D" evidence="1">
    <location>
        <begin position="21"/>
        <end position="183"/>
    </location>
</feature>
<dbReference type="Gene3D" id="2.130.10.130">
    <property type="entry name" value="Integrin alpha, N-terminal"/>
    <property type="match status" value="1"/>
</dbReference>
<dbReference type="PANTHER" id="PTHR23221:SF7">
    <property type="entry name" value="PHOSPHATIDYLINOSITOL-GLYCAN-SPECIFIC PHOSPHOLIPASE D"/>
    <property type="match status" value="1"/>
</dbReference>
<proteinExistence type="predicted"/>
<organism evidence="2 3">
    <name type="scientific">Ogataea haglerorum</name>
    <dbReference type="NCBI Taxonomy" id="1937702"/>
    <lineage>
        <taxon>Eukaryota</taxon>
        <taxon>Fungi</taxon>
        <taxon>Dikarya</taxon>
        <taxon>Ascomycota</taxon>
        <taxon>Saccharomycotina</taxon>
        <taxon>Pichiomycetes</taxon>
        <taxon>Pichiales</taxon>
        <taxon>Pichiaceae</taxon>
        <taxon>Ogataea</taxon>
    </lineage>
</organism>
<dbReference type="InterPro" id="IPR029002">
    <property type="entry name" value="PLPC/GPLD1"/>
</dbReference>
<sequence>MNILSRIHTYLPEDIQGLTGSLLAGAFHPDSFYDCMGHSDAGEEAHWPPFLRELVLTYKQMAEPDTKLKAFIYGVFTHQIADISWHSLHKSQGLLQYLAHIEFNGNMSQAHSFLDTGADFLVLSHQFENLEPNQTISLVEYYSTPWEIPTKTLVETYRKLGFKVSESEIQFCMTRGYAALQGELGTFRSLTPAVRYRSPLLNEILDDYYFGGMNDIVYTITRCMKGLTGLFEGARINDPWQICSIFQPNPNDRSASNDYGAMSSNKKIVRHEMDGAVRLWSDRANSKFGSSLLFHRTASGCPQLLIGAEYDEGQGSVYVLPLKQLFGGQMHAASTLLYKETEKLTFAPRFGHGMALWNTSQHSFLVISEPGLSHLNVFLESRLVAVIHDDKAKTRLGSGGPKQMGLTLSVNDVNEDGINDLIVGSCHYDTLDAIQRGIVKILSGAHLAKLIEEYMESALGSRGFPLHINDDQMEINCLTVPHQLQRASGYDVFATSIAFSQDKMFIGSAGSGSLATFNKSGEFLYGTSPDFRDEVIQSASSQFSGLYGYHKIITGSWNKIAWIMVFASSETIEDCLLCGAAYLYLDRQRLELVAKIRPGKGHQLFFGVNALAQGNEVYVAAEGYLDGAGAIWRLNVQEILDAYANMKFKQDILLGEEKTEFGGIIVRGGYGEGYSGFGRSLEVFEFQQELYIAVGKPFYGYGSPKGLTGAVDVYKLDN</sequence>
<evidence type="ECO:0000259" key="1">
    <source>
        <dbReference type="Pfam" id="PF00882"/>
    </source>
</evidence>
<dbReference type="PANTHER" id="PTHR23221">
    <property type="entry name" value="GLYCOSYLPHOSPHATIDYLINOSITOL PHOSPHOLIPASE D"/>
    <property type="match status" value="1"/>
</dbReference>
<dbReference type="AlphaFoldDB" id="A0AAN6D1M1"/>
<accession>A0AAN6D1M1</accession>
<dbReference type="Pfam" id="PF00882">
    <property type="entry name" value="Zn_dep_PLPC"/>
    <property type="match status" value="1"/>
</dbReference>
<evidence type="ECO:0000313" key="2">
    <source>
        <dbReference type="EMBL" id="KAG7724521.1"/>
    </source>
</evidence>
<dbReference type="InterPro" id="IPR028994">
    <property type="entry name" value="Integrin_alpha_N"/>
</dbReference>
<name>A0AAN6D1M1_9ASCO</name>
<evidence type="ECO:0000313" key="3">
    <source>
        <dbReference type="Proteomes" id="UP000738402"/>
    </source>
</evidence>
<dbReference type="SUPFAM" id="SSF69318">
    <property type="entry name" value="Integrin alpha N-terminal domain"/>
    <property type="match status" value="1"/>
</dbReference>
<gene>
    <name evidence="2" type="ORF">KL933_004715</name>
</gene>
<comment type="caution">
    <text evidence="2">The sequence shown here is derived from an EMBL/GenBank/DDBJ whole genome shotgun (WGS) entry which is preliminary data.</text>
</comment>
<reference evidence="2" key="1">
    <citation type="journal article" date="2021" name="G3 (Bethesda)">
        <title>Genomic diversity, chromosomal rearrangements, and interspecies hybridization in the ogataea polymorpha species complex.</title>
        <authorList>
            <person name="Hanson S.J."/>
            <person name="Cinneide E.O."/>
            <person name="Salzberg L.I."/>
            <person name="Wolfe K.H."/>
            <person name="McGowan J."/>
            <person name="Fitzpatrick D.A."/>
            <person name="Matlin K."/>
        </authorList>
    </citation>
    <scope>NUCLEOTIDE SEQUENCE</scope>
    <source>
        <strain evidence="2">83-405-1</strain>
    </source>
</reference>
<dbReference type="GO" id="GO:0031012">
    <property type="term" value="C:extracellular matrix"/>
    <property type="evidence" value="ECO:0007669"/>
    <property type="project" value="TreeGrafter"/>
</dbReference>